<dbReference type="GeneID" id="93136560"/>
<sequence length="70" mass="7404">MKAKDWKKWAKCAGIRAIKTVAQTAIATIGTVTVLGQIDTKLVISTSMLAGILSLLTSITGLPECNSENK</sequence>
<dbReference type="Proteomes" id="UP000724058">
    <property type="component" value="Unassembled WGS sequence"/>
</dbReference>
<evidence type="ECO:0000256" key="1">
    <source>
        <dbReference type="SAM" id="Phobius"/>
    </source>
</evidence>
<dbReference type="InterPro" id="IPR020109">
    <property type="entry name" value="Holin_r1t"/>
</dbReference>
<gene>
    <name evidence="4" type="ORF">ERS852408_00805</name>
    <name evidence="3" type="ORF">ERS852423_00986</name>
    <name evidence="2" type="ORF">ERS852573_02958</name>
    <name evidence="7" type="ORF">G4332_01005</name>
    <name evidence="6" type="ORF">GT565_00725</name>
    <name evidence="5" type="ORF">GT576_04955</name>
</gene>
<organism evidence="2 10">
    <name type="scientific">Dorea longicatena</name>
    <dbReference type="NCBI Taxonomy" id="88431"/>
    <lineage>
        <taxon>Bacteria</taxon>
        <taxon>Bacillati</taxon>
        <taxon>Bacillota</taxon>
        <taxon>Clostridia</taxon>
        <taxon>Lachnospirales</taxon>
        <taxon>Lachnospiraceae</taxon>
        <taxon>Dorea</taxon>
    </lineage>
</organism>
<evidence type="ECO:0000313" key="7">
    <source>
        <dbReference type="EMBL" id="NSE56716.1"/>
    </source>
</evidence>
<dbReference type="Proteomes" id="UP000446719">
    <property type="component" value="Unassembled WGS sequence"/>
</dbReference>
<dbReference type="Proteomes" id="UP000095439">
    <property type="component" value="Unassembled WGS sequence"/>
</dbReference>
<evidence type="ECO:0000313" key="11">
    <source>
        <dbReference type="Proteomes" id="UP000446719"/>
    </source>
</evidence>
<dbReference type="EMBL" id="WWSH01000003">
    <property type="protein sequence ID" value="MZK09696.1"/>
    <property type="molecule type" value="Genomic_DNA"/>
</dbReference>
<protein>
    <recommendedName>
        <fullName evidence="13">Holin</fullName>
    </recommendedName>
</protein>
<dbReference type="EMBL" id="JAAIOD010000001">
    <property type="protein sequence ID" value="NSE56716.1"/>
    <property type="molecule type" value="Genomic_DNA"/>
</dbReference>
<dbReference type="Proteomes" id="UP000095597">
    <property type="component" value="Unassembled WGS sequence"/>
</dbReference>
<dbReference type="EMBL" id="CYXO01000028">
    <property type="protein sequence ID" value="CUN26092.1"/>
    <property type="molecule type" value="Genomic_DNA"/>
</dbReference>
<evidence type="ECO:0000313" key="5">
    <source>
        <dbReference type="EMBL" id="MZK09696.1"/>
    </source>
</evidence>
<accession>A0A173VFC4</accession>
<keyword evidence="1" id="KW-1133">Transmembrane helix</keyword>
<evidence type="ECO:0000313" key="3">
    <source>
        <dbReference type="EMBL" id="CUN62288.1"/>
    </source>
</evidence>
<reference evidence="8 9" key="1">
    <citation type="submission" date="2015-09" db="EMBL/GenBank/DDBJ databases">
        <authorList>
            <consortium name="Pathogen Informatics"/>
        </authorList>
    </citation>
    <scope>NUCLEOTIDE SEQUENCE [LARGE SCALE GENOMIC DNA]</scope>
    <source>
        <strain evidence="4 8">2789STDY5608851</strain>
        <strain evidence="3 9">2789STDY5608866</strain>
        <strain evidence="2 10">2789STDY5834961</strain>
    </source>
</reference>
<dbReference type="EMBL" id="CYYY01000003">
    <property type="protein sequence ID" value="CUN62288.1"/>
    <property type="molecule type" value="Genomic_DNA"/>
</dbReference>
<dbReference type="OrthoDB" id="1915214at2"/>
<feature type="transmembrane region" description="Helical" evidence="1">
    <location>
        <begin position="21"/>
        <end position="38"/>
    </location>
</feature>
<evidence type="ECO:0000313" key="8">
    <source>
        <dbReference type="Proteomes" id="UP000095380"/>
    </source>
</evidence>
<keyword evidence="1" id="KW-0812">Transmembrane</keyword>
<dbReference type="EMBL" id="CYYM01000003">
    <property type="protein sequence ID" value="CUN72206.1"/>
    <property type="molecule type" value="Genomic_DNA"/>
</dbReference>
<dbReference type="Proteomes" id="UP000095380">
    <property type="component" value="Unassembled WGS sequence"/>
</dbReference>
<reference evidence="7" key="3">
    <citation type="journal article" date="2020" name="Cell Host Microbe">
        <title>Functional and Genomic Variation between Human-Derived Isolates of Lachnospiraceae Reveals Inter- and Intra-Species Diversity.</title>
        <authorList>
            <person name="Sorbara M.T."/>
            <person name="Littmann E.R."/>
            <person name="Fontana E."/>
            <person name="Moody T.U."/>
            <person name="Kohout C.E."/>
            <person name="Gjonbalaj M."/>
            <person name="Eaton V."/>
            <person name="Seok R."/>
            <person name="Leiner I.M."/>
            <person name="Pamer E.G."/>
        </authorList>
    </citation>
    <scope>NUCLEOTIDE SEQUENCE</scope>
    <source>
        <strain evidence="7">MSK.10.16</strain>
    </source>
</reference>
<proteinExistence type="predicted"/>
<name>A0A173VFC4_9FIRM</name>
<feature type="transmembrane region" description="Helical" evidence="1">
    <location>
        <begin position="44"/>
        <end position="62"/>
    </location>
</feature>
<evidence type="ECO:0000313" key="6">
    <source>
        <dbReference type="EMBL" id="MZK16665.1"/>
    </source>
</evidence>
<evidence type="ECO:0000313" key="2">
    <source>
        <dbReference type="EMBL" id="CUN26092.1"/>
    </source>
</evidence>
<dbReference type="EMBL" id="WWSB01000001">
    <property type="protein sequence ID" value="MZK16665.1"/>
    <property type="molecule type" value="Genomic_DNA"/>
</dbReference>
<reference evidence="7" key="4">
    <citation type="submission" date="2020-02" db="EMBL/GenBank/DDBJ databases">
        <authorList>
            <person name="Littmann E."/>
            <person name="Sorbara M."/>
        </authorList>
    </citation>
    <scope>NUCLEOTIDE SEQUENCE</scope>
    <source>
        <strain evidence="7">MSK.10.16</strain>
    </source>
</reference>
<evidence type="ECO:0000313" key="12">
    <source>
        <dbReference type="Proteomes" id="UP000449249"/>
    </source>
</evidence>
<evidence type="ECO:0000313" key="10">
    <source>
        <dbReference type="Proteomes" id="UP000095597"/>
    </source>
</evidence>
<evidence type="ECO:0000313" key="4">
    <source>
        <dbReference type="EMBL" id="CUN72206.1"/>
    </source>
</evidence>
<dbReference type="RefSeq" id="WP_006426846.1">
    <property type="nucleotide sequence ID" value="NZ_CABIWY010000003.1"/>
</dbReference>
<keyword evidence="1" id="KW-0472">Membrane</keyword>
<evidence type="ECO:0000313" key="9">
    <source>
        <dbReference type="Proteomes" id="UP000095439"/>
    </source>
</evidence>
<reference evidence="11 12" key="2">
    <citation type="journal article" date="2019" name="Nat. Med.">
        <title>A library of human gut bacterial isolates paired with longitudinal multiomics data enables mechanistic microbiome research.</title>
        <authorList>
            <person name="Poyet M."/>
            <person name="Groussin M."/>
            <person name="Gibbons S.M."/>
            <person name="Avila-Pacheco J."/>
            <person name="Jiang X."/>
            <person name="Kearney S.M."/>
            <person name="Perrotta A.R."/>
            <person name="Berdy B."/>
            <person name="Zhao S."/>
            <person name="Lieberman T.D."/>
            <person name="Swanson P.K."/>
            <person name="Smith M."/>
            <person name="Roesemann S."/>
            <person name="Alexander J.E."/>
            <person name="Rich S.A."/>
            <person name="Livny J."/>
            <person name="Vlamakis H."/>
            <person name="Clish C."/>
            <person name="Bullock K."/>
            <person name="Deik A."/>
            <person name="Scott J."/>
            <person name="Pierce K.A."/>
            <person name="Xavier R.J."/>
            <person name="Alm E.J."/>
        </authorList>
    </citation>
    <scope>NUCLEOTIDE SEQUENCE [LARGE SCALE GENOMIC DNA]</scope>
    <source>
        <strain evidence="5 12">BIOML-A1</strain>
        <strain evidence="6 11">BIOML-A7</strain>
    </source>
</reference>
<dbReference type="Pfam" id="PF16945">
    <property type="entry name" value="Phage_r1t_holin"/>
    <property type="match status" value="1"/>
</dbReference>
<dbReference type="Proteomes" id="UP000449249">
    <property type="component" value="Unassembled WGS sequence"/>
</dbReference>
<evidence type="ECO:0008006" key="13">
    <source>
        <dbReference type="Google" id="ProtNLM"/>
    </source>
</evidence>
<dbReference type="AlphaFoldDB" id="A0A173VFC4"/>